<reference evidence="1" key="2">
    <citation type="submission" date="2021-03" db="UniProtKB">
        <authorList>
            <consortium name="EnsemblPlants"/>
        </authorList>
    </citation>
    <scope>IDENTIFICATION</scope>
</reference>
<evidence type="ECO:0000313" key="2">
    <source>
        <dbReference type="Proteomes" id="UP000596661"/>
    </source>
</evidence>
<accession>A0A803NKC5</accession>
<dbReference type="AlphaFoldDB" id="A0A803NKC5"/>
<dbReference type="EMBL" id="UZAU01000063">
    <property type="status" value="NOT_ANNOTATED_CDS"/>
    <property type="molecule type" value="Genomic_DNA"/>
</dbReference>
<dbReference type="EnsemblPlants" id="evm.model.01.2238">
    <property type="protein sequence ID" value="cds.evm.model.01.2238"/>
    <property type="gene ID" value="evm.TU.01.2238"/>
</dbReference>
<evidence type="ECO:0000313" key="1">
    <source>
        <dbReference type="EnsemblPlants" id="cds.evm.model.01.2238"/>
    </source>
</evidence>
<organism evidence="1 2">
    <name type="scientific">Cannabis sativa</name>
    <name type="common">Hemp</name>
    <name type="synonym">Marijuana</name>
    <dbReference type="NCBI Taxonomy" id="3483"/>
    <lineage>
        <taxon>Eukaryota</taxon>
        <taxon>Viridiplantae</taxon>
        <taxon>Streptophyta</taxon>
        <taxon>Embryophyta</taxon>
        <taxon>Tracheophyta</taxon>
        <taxon>Spermatophyta</taxon>
        <taxon>Magnoliopsida</taxon>
        <taxon>eudicotyledons</taxon>
        <taxon>Gunneridae</taxon>
        <taxon>Pentapetalae</taxon>
        <taxon>rosids</taxon>
        <taxon>fabids</taxon>
        <taxon>Rosales</taxon>
        <taxon>Cannabaceae</taxon>
        <taxon>Cannabis</taxon>
    </lineage>
</organism>
<dbReference type="Proteomes" id="UP000596661">
    <property type="component" value="Chromosome 1"/>
</dbReference>
<keyword evidence="2" id="KW-1185">Reference proteome</keyword>
<name>A0A803NKC5_CANSA</name>
<dbReference type="Gramene" id="evm.model.01.2238">
    <property type="protein sequence ID" value="cds.evm.model.01.2238"/>
    <property type="gene ID" value="evm.TU.01.2238"/>
</dbReference>
<reference evidence="1" key="1">
    <citation type="submission" date="2018-11" db="EMBL/GenBank/DDBJ databases">
        <authorList>
            <person name="Grassa J C."/>
        </authorList>
    </citation>
    <scope>NUCLEOTIDE SEQUENCE [LARGE SCALE GENOMIC DNA]</scope>
</reference>
<sequence>MMINNRKLELQMKHNIMHDKATVRIVNQFSISKNKTQFLTGELHAFREDIKGRLMQTQLERATLRMSFVDHTTRPYKGISDYVDFMIQVQHDLATAFLDASEEEDVLWRKQLFDVENEINYHDALLFIYKIKQVVCYV</sequence>
<proteinExistence type="predicted"/>
<protein>
    <submittedName>
        <fullName evidence="1">Uncharacterized protein</fullName>
    </submittedName>
</protein>